<feature type="domain" description="PD-(D/E)XK endonuclease-like" evidence="1">
    <location>
        <begin position="19"/>
        <end position="236"/>
    </location>
</feature>
<dbReference type="Pfam" id="PF12705">
    <property type="entry name" value="PDDEXK_1"/>
    <property type="match status" value="1"/>
</dbReference>
<gene>
    <name evidence="2" type="ORF">METZ01_LOCUS205989</name>
</gene>
<sequence>MPPRTKNLFDPASAAKFPLSRTKLEQFVRCRRCFYLDRRRGIGQPPGFPFNLNSAVDHLLKKEFDGYRQRGEAHPLMRTAGIDAIPAPHEQLDEWRNNFKGVRVHHAATNLEIFGAIDDLWITGDSTYSVVDYKATSKNDRVNIDAPWQISYKRQMEIYQWLLRGNGLTVSETGYFVYCNGQRDRPGFNSRLDFDIDVIPYDGDDGWVEECILKARECLMQDEIPSATAACDYCTYYSDLLSVEEV</sequence>
<proteinExistence type="predicted"/>
<protein>
    <recommendedName>
        <fullName evidence="1">PD-(D/E)XK endonuclease-like domain-containing protein</fullName>
    </recommendedName>
</protein>
<dbReference type="InterPro" id="IPR038726">
    <property type="entry name" value="PDDEXK_AddAB-type"/>
</dbReference>
<evidence type="ECO:0000259" key="1">
    <source>
        <dbReference type="Pfam" id="PF12705"/>
    </source>
</evidence>
<accession>A0A382ERX5</accession>
<evidence type="ECO:0000313" key="2">
    <source>
        <dbReference type="EMBL" id="SVB53135.1"/>
    </source>
</evidence>
<reference evidence="2" key="1">
    <citation type="submission" date="2018-05" db="EMBL/GenBank/DDBJ databases">
        <authorList>
            <person name="Lanie J.A."/>
            <person name="Ng W.-L."/>
            <person name="Kazmierczak K.M."/>
            <person name="Andrzejewski T.M."/>
            <person name="Davidsen T.M."/>
            <person name="Wayne K.J."/>
            <person name="Tettelin H."/>
            <person name="Glass J.I."/>
            <person name="Rusch D."/>
            <person name="Podicherti R."/>
            <person name="Tsui H.-C.T."/>
            <person name="Winkler M.E."/>
        </authorList>
    </citation>
    <scope>NUCLEOTIDE SEQUENCE</scope>
</reference>
<dbReference type="AlphaFoldDB" id="A0A382ERX5"/>
<dbReference type="EMBL" id="UINC01045863">
    <property type="protein sequence ID" value="SVB53135.1"/>
    <property type="molecule type" value="Genomic_DNA"/>
</dbReference>
<name>A0A382ERX5_9ZZZZ</name>
<dbReference type="Gene3D" id="3.90.320.10">
    <property type="match status" value="1"/>
</dbReference>
<dbReference type="InterPro" id="IPR011604">
    <property type="entry name" value="PDDEXK-like_dom_sf"/>
</dbReference>
<organism evidence="2">
    <name type="scientific">marine metagenome</name>
    <dbReference type="NCBI Taxonomy" id="408172"/>
    <lineage>
        <taxon>unclassified sequences</taxon>
        <taxon>metagenomes</taxon>
        <taxon>ecological metagenomes</taxon>
    </lineage>
</organism>